<keyword evidence="3" id="KW-1185">Reference proteome</keyword>
<dbReference type="EMBL" id="CP013213">
    <property type="protein sequence ID" value="AMC94065.1"/>
    <property type="molecule type" value="Genomic_DNA"/>
</dbReference>
<protein>
    <recommendedName>
        <fullName evidence="1">Polysaccharide pyruvyl transferase domain-containing protein</fullName>
    </recommendedName>
</protein>
<feature type="domain" description="Polysaccharide pyruvyl transferase" evidence="1">
    <location>
        <begin position="14"/>
        <end position="334"/>
    </location>
</feature>
<name>A0A120JTW0_9FIRM</name>
<gene>
    <name evidence="2" type="ORF">AOC36_08705</name>
</gene>
<sequence length="404" mass="46526">MKKIFFAYQYSMENAGDFAINVGSLDLLSSLGYEITVMSKNTKNNEEYSLNERYIKEYYTNVKMLPGPFDLNRDGTIKTLISYTFGFVKLIYYSCFGQYKSEINSSNFVVLNGGNVLRCNSITDYIRLFALIFPLKLSISGGVQYALFPQSTTTINRKGKKLLEKYMDNAKIVFARENISYNSLQKTFNNANIIESLDSAYFIRDRENVLKEFEVKYDDYLKLDRKICITLRKEDIGDIGELSKEKRDKIENKIISFISQAIKGGYSIVLVIQTKKDKKFTEDIFNKVNSSNISIIEEYNPLFLREIYRNSECLVGMRLHSIILAMSVGTPVVGYFDEAWGIKNPGTLSKFNMPYCYLNSNDSFFTMINEAKSNKELMNETIQNCKLRMISDLENVINNRKIVG</sequence>
<dbReference type="Proteomes" id="UP000063781">
    <property type="component" value="Chromosome"/>
</dbReference>
<dbReference type="Pfam" id="PF04230">
    <property type="entry name" value="PS_pyruv_trans"/>
    <property type="match status" value="1"/>
</dbReference>
<evidence type="ECO:0000313" key="2">
    <source>
        <dbReference type="EMBL" id="AMC94065.1"/>
    </source>
</evidence>
<dbReference type="PANTHER" id="PTHR36836">
    <property type="entry name" value="COLANIC ACID BIOSYNTHESIS PROTEIN WCAK"/>
    <property type="match status" value="1"/>
</dbReference>
<dbReference type="RefSeq" id="WP_067633422.1">
    <property type="nucleotide sequence ID" value="NZ_CP013213.1"/>
</dbReference>
<evidence type="ECO:0000259" key="1">
    <source>
        <dbReference type="Pfam" id="PF04230"/>
    </source>
</evidence>
<dbReference type="KEGG" id="erl:AOC36_08705"/>
<dbReference type="AlphaFoldDB" id="A0A120JTW0"/>
<dbReference type="STRING" id="1514105.AOC36_08705"/>
<dbReference type="OrthoDB" id="3199616at2"/>
<organism evidence="2 3">
    <name type="scientific">Erysipelothrix larvae</name>
    <dbReference type="NCBI Taxonomy" id="1514105"/>
    <lineage>
        <taxon>Bacteria</taxon>
        <taxon>Bacillati</taxon>
        <taxon>Bacillota</taxon>
        <taxon>Erysipelotrichia</taxon>
        <taxon>Erysipelotrichales</taxon>
        <taxon>Erysipelotrichaceae</taxon>
        <taxon>Erysipelothrix</taxon>
    </lineage>
</organism>
<proteinExistence type="predicted"/>
<dbReference type="PANTHER" id="PTHR36836:SF1">
    <property type="entry name" value="COLANIC ACID BIOSYNTHESIS PROTEIN WCAK"/>
    <property type="match status" value="1"/>
</dbReference>
<reference evidence="2 3" key="1">
    <citation type="submission" date="2015-10" db="EMBL/GenBank/DDBJ databases">
        <title>Erysipelothrix larvae sp. LV19 isolated from the larval gut of the rhinoceros beetle, Trypoxylus dichotomus.</title>
        <authorList>
            <person name="Lim S."/>
            <person name="Kim B.-C."/>
        </authorList>
    </citation>
    <scope>NUCLEOTIDE SEQUENCE [LARGE SCALE GENOMIC DNA]</scope>
    <source>
        <strain evidence="2 3">LV19</strain>
    </source>
</reference>
<accession>A0A120JTW0</accession>
<evidence type="ECO:0000313" key="3">
    <source>
        <dbReference type="Proteomes" id="UP000063781"/>
    </source>
</evidence>
<dbReference type="InterPro" id="IPR007345">
    <property type="entry name" value="Polysacch_pyruvyl_Trfase"/>
</dbReference>